<sequence>MSIDPAASTMRAKERLLDTVRIINDEAQIPVNKLEPSNNVAYDSEKDPRAKTRENLKRAHLISEPETYSWRVDRTRSTDRAAIRYDCQYPFLLRERGTEYD</sequence>
<keyword evidence="2" id="KW-1185">Reference proteome</keyword>
<organism evidence="1 2">
    <name type="scientific">Cryphonectria parasitica (strain ATCC 38755 / EP155)</name>
    <dbReference type="NCBI Taxonomy" id="660469"/>
    <lineage>
        <taxon>Eukaryota</taxon>
        <taxon>Fungi</taxon>
        <taxon>Dikarya</taxon>
        <taxon>Ascomycota</taxon>
        <taxon>Pezizomycotina</taxon>
        <taxon>Sordariomycetes</taxon>
        <taxon>Sordariomycetidae</taxon>
        <taxon>Diaporthales</taxon>
        <taxon>Cryphonectriaceae</taxon>
        <taxon>Cryphonectria-Endothia species complex</taxon>
        <taxon>Cryphonectria</taxon>
    </lineage>
</organism>
<proteinExistence type="predicted"/>
<reference evidence="1" key="1">
    <citation type="journal article" date="2020" name="Phytopathology">
        <title>Genome sequence of the chestnut blight fungus Cryphonectria parasitica EP155: A fundamental resource for an archetypical invasive plant pathogen.</title>
        <authorList>
            <person name="Crouch J.A."/>
            <person name="Dawe A."/>
            <person name="Aerts A."/>
            <person name="Barry K."/>
            <person name="Churchill A.C.L."/>
            <person name="Grimwood J."/>
            <person name="Hillman B."/>
            <person name="Milgroom M.G."/>
            <person name="Pangilinan J."/>
            <person name="Smith M."/>
            <person name="Salamov A."/>
            <person name="Schmutz J."/>
            <person name="Yadav J."/>
            <person name="Grigoriev I.V."/>
            <person name="Nuss D."/>
        </authorList>
    </citation>
    <scope>NUCLEOTIDE SEQUENCE</scope>
    <source>
        <strain evidence="1">EP155</strain>
    </source>
</reference>
<protein>
    <submittedName>
        <fullName evidence="1">Uncharacterized protein</fullName>
    </submittedName>
</protein>
<dbReference type="AlphaFoldDB" id="A0A9P4YEI9"/>
<dbReference type="RefSeq" id="XP_040782376.1">
    <property type="nucleotide sequence ID" value="XM_040920128.1"/>
</dbReference>
<accession>A0A9P4YEI9</accession>
<dbReference type="GeneID" id="63837257"/>
<comment type="caution">
    <text evidence="1">The sequence shown here is derived from an EMBL/GenBank/DDBJ whole genome shotgun (WGS) entry which is preliminary data.</text>
</comment>
<name>A0A9P4YEI9_CRYP1</name>
<gene>
    <name evidence="1" type="ORF">M406DRAFT_326790</name>
</gene>
<evidence type="ECO:0000313" key="1">
    <source>
        <dbReference type="EMBL" id="KAF3771415.1"/>
    </source>
</evidence>
<dbReference type="EMBL" id="MU032344">
    <property type="protein sequence ID" value="KAF3771415.1"/>
    <property type="molecule type" value="Genomic_DNA"/>
</dbReference>
<evidence type="ECO:0000313" key="2">
    <source>
        <dbReference type="Proteomes" id="UP000803844"/>
    </source>
</evidence>
<dbReference type="Proteomes" id="UP000803844">
    <property type="component" value="Unassembled WGS sequence"/>
</dbReference>